<comment type="similarity">
    <text evidence="5">Belongs to the 4-toluene sulfonate uptake permease (TSUP) (TC 2.A.102) family.</text>
</comment>
<organism evidence="6 7">
    <name type="scientific">Arcobacter nitrofigilis (strain ATCC 33309 / DSM 7299 / CCUG 15893 / LMG 7604 / NCTC 12251 / CI)</name>
    <name type="common">Campylobacter nitrofigilis</name>
    <dbReference type="NCBI Taxonomy" id="572480"/>
    <lineage>
        <taxon>Bacteria</taxon>
        <taxon>Pseudomonadati</taxon>
        <taxon>Campylobacterota</taxon>
        <taxon>Epsilonproteobacteria</taxon>
        <taxon>Campylobacterales</taxon>
        <taxon>Arcobacteraceae</taxon>
        <taxon>Arcobacter</taxon>
    </lineage>
</organism>
<feature type="transmembrane region" description="Helical" evidence="5">
    <location>
        <begin position="170"/>
        <end position="189"/>
    </location>
</feature>
<dbReference type="InterPro" id="IPR051598">
    <property type="entry name" value="TSUP/Inactive_protease-like"/>
</dbReference>
<evidence type="ECO:0000313" key="6">
    <source>
        <dbReference type="EMBL" id="ADG93624.1"/>
    </source>
</evidence>
<reference evidence="6 7" key="1">
    <citation type="journal article" date="2010" name="Stand. Genomic Sci.">
        <title>Complete genome sequence of Arcobacter nitrofigilis type strain (CI).</title>
        <authorList>
            <person name="Pati A."/>
            <person name="Gronow S."/>
            <person name="Lapidus A."/>
            <person name="Copeland A."/>
            <person name="Glavina Del Rio T."/>
            <person name="Nolan M."/>
            <person name="Lucas S."/>
            <person name="Tice H."/>
            <person name="Cheng J.F."/>
            <person name="Han C."/>
            <person name="Chertkov O."/>
            <person name="Bruce D."/>
            <person name="Tapia R."/>
            <person name="Goodwin L."/>
            <person name="Pitluck S."/>
            <person name="Liolios K."/>
            <person name="Ivanova N."/>
            <person name="Mavromatis K."/>
            <person name="Chen A."/>
            <person name="Palaniappan K."/>
            <person name="Land M."/>
            <person name="Hauser L."/>
            <person name="Chang Y.J."/>
            <person name="Jeffries C.D."/>
            <person name="Detter J.C."/>
            <person name="Rohde M."/>
            <person name="Goker M."/>
            <person name="Bristow J."/>
            <person name="Eisen J.A."/>
            <person name="Markowitz V."/>
            <person name="Hugenholtz P."/>
            <person name="Klenk H.P."/>
            <person name="Kyrpides N.C."/>
        </authorList>
    </citation>
    <scope>NUCLEOTIDE SEQUENCE [LARGE SCALE GENOMIC DNA]</scope>
    <source>
        <strain evidence="7">ATCC 33309 / DSM 7299 / CCUG 15893 / LMG 7604 / NCTC 12251 / CI</strain>
    </source>
</reference>
<accession>D5V012</accession>
<dbReference type="eggNOG" id="COG0730">
    <property type="taxonomic scope" value="Bacteria"/>
</dbReference>
<dbReference type="EMBL" id="CP001999">
    <property type="protein sequence ID" value="ADG93624.1"/>
    <property type="molecule type" value="Genomic_DNA"/>
</dbReference>
<keyword evidence="7" id="KW-1185">Reference proteome</keyword>
<feature type="transmembrane region" description="Helical" evidence="5">
    <location>
        <begin position="128"/>
        <end position="158"/>
    </location>
</feature>
<evidence type="ECO:0000256" key="5">
    <source>
        <dbReference type="RuleBase" id="RU363041"/>
    </source>
</evidence>
<feature type="transmembrane region" description="Helical" evidence="5">
    <location>
        <begin position="195"/>
        <end position="212"/>
    </location>
</feature>
<gene>
    <name evidence="6" type="ordered locus">Arnit_1970</name>
</gene>
<keyword evidence="5" id="KW-1003">Cell membrane</keyword>
<feature type="transmembrane region" description="Helical" evidence="5">
    <location>
        <begin position="224"/>
        <end position="241"/>
    </location>
</feature>
<dbReference type="HOGENOM" id="CLU_045498_5_4_7"/>
<dbReference type="RefSeq" id="WP_013135769.1">
    <property type="nucleotide sequence ID" value="NC_014166.1"/>
</dbReference>
<sequence>MIFELLFLGLVTGFVSGFFGVGGGMILVPMLLLSGLVMKEAISISVVQMVFSSIYGSFLNSKKQSGILIDGIAIGGGGFIGGLCSGFVVAAFSNLTLQYIFILIMLASILKLFFTPAEHDKKEKNQSILLLVLIGAISGAIAMSVGAGGSIIITPILVGFMNYNLKRATTLGLFFVIFSSTAGFISLSFNGHMLYSQGIMVGLASLVGVYLGIKIKHMINIVSYKKYILILYTLTFSIMIYKTI</sequence>
<dbReference type="OrthoDB" id="5329774at2"/>
<evidence type="ECO:0000256" key="4">
    <source>
        <dbReference type="ARBA" id="ARBA00023136"/>
    </source>
</evidence>
<proteinExistence type="inferred from homology"/>
<feature type="transmembrane region" description="Helical" evidence="5">
    <location>
        <begin position="6"/>
        <end position="34"/>
    </location>
</feature>
<dbReference type="PANTHER" id="PTHR43701:SF2">
    <property type="entry name" value="MEMBRANE TRANSPORTER PROTEIN YJNA-RELATED"/>
    <property type="match status" value="1"/>
</dbReference>
<keyword evidence="4 5" id="KW-0472">Membrane</keyword>
<dbReference type="Pfam" id="PF01925">
    <property type="entry name" value="TauE"/>
    <property type="match status" value="1"/>
</dbReference>
<dbReference type="STRING" id="572480.Arnit_1970"/>
<dbReference type="AlphaFoldDB" id="D5V012"/>
<feature type="transmembrane region" description="Helical" evidence="5">
    <location>
        <begin position="99"/>
        <end position="116"/>
    </location>
</feature>
<name>D5V012_ARCNC</name>
<dbReference type="Proteomes" id="UP000000939">
    <property type="component" value="Chromosome"/>
</dbReference>
<comment type="subcellular location">
    <subcellularLocation>
        <location evidence="5">Cell membrane</location>
        <topology evidence="5">Multi-pass membrane protein</topology>
    </subcellularLocation>
    <subcellularLocation>
        <location evidence="1">Membrane</location>
        <topology evidence="1">Multi-pass membrane protein</topology>
    </subcellularLocation>
</comment>
<dbReference type="GO" id="GO:0005886">
    <property type="term" value="C:plasma membrane"/>
    <property type="evidence" value="ECO:0007669"/>
    <property type="project" value="UniProtKB-SubCell"/>
</dbReference>
<evidence type="ECO:0000256" key="2">
    <source>
        <dbReference type="ARBA" id="ARBA00022692"/>
    </source>
</evidence>
<protein>
    <recommendedName>
        <fullName evidence="5">Probable membrane transporter protein</fullName>
    </recommendedName>
</protein>
<keyword evidence="2 5" id="KW-0812">Transmembrane</keyword>
<dbReference type="PANTHER" id="PTHR43701">
    <property type="entry name" value="MEMBRANE TRANSPORTER PROTEIN MJ0441-RELATED"/>
    <property type="match status" value="1"/>
</dbReference>
<keyword evidence="3 5" id="KW-1133">Transmembrane helix</keyword>
<evidence type="ECO:0000313" key="7">
    <source>
        <dbReference type="Proteomes" id="UP000000939"/>
    </source>
</evidence>
<dbReference type="KEGG" id="ant:Arnit_1970"/>
<dbReference type="InterPro" id="IPR002781">
    <property type="entry name" value="TM_pro_TauE-like"/>
</dbReference>
<feature type="transmembrane region" description="Helical" evidence="5">
    <location>
        <begin position="71"/>
        <end position="92"/>
    </location>
</feature>
<evidence type="ECO:0000256" key="1">
    <source>
        <dbReference type="ARBA" id="ARBA00004141"/>
    </source>
</evidence>
<evidence type="ECO:0000256" key="3">
    <source>
        <dbReference type="ARBA" id="ARBA00022989"/>
    </source>
</evidence>
<feature type="transmembrane region" description="Helical" evidence="5">
    <location>
        <begin position="41"/>
        <end position="59"/>
    </location>
</feature>